<protein>
    <submittedName>
        <fullName evidence="1">Uncharacterized protein</fullName>
    </submittedName>
</protein>
<dbReference type="VEuPathDB" id="FungiDB:PSTT_05651"/>
<dbReference type="EMBL" id="PKSL01000042">
    <property type="protein sequence ID" value="POW10969.1"/>
    <property type="molecule type" value="Genomic_DNA"/>
</dbReference>
<dbReference type="AlphaFoldDB" id="A0A2S4VNA0"/>
<keyword evidence="2" id="KW-1185">Reference proteome</keyword>
<feature type="non-terminal residue" evidence="1">
    <location>
        <position position="1"/>
    </location>
</feature>
<accession>A0A2S4VNA0</accession>
<gene>
    <name evidence="1" type="ORF">PSTT_05651</name>
</gene>
<dbReference type="Proteomes" id="UP000239156">
    <property type="component" value="Unassembled WGS sequence"/>
</dbReference>
<sequence length="132" mass="15091">CFNSIFAVQACLIDSNSPANRATTNPATLQITRSMFESNVDNHLRSQKKGQCAGFNDHILTVPILRAAKKECLWYQFFDIKTCMEKFSPKALQRPHTSIEEELSVILSYINKWLQSQLLWDLKADHLYGKLG</sequence>
<name>A0A2S4VNA0_9BASI</name>
<comment type="caution">
    <text evidence="1">The sequence shown here is derived from an EMBL/GenBank/DDBJ whole genome shotgun (WGS) entry which is preliminary data.</text>
</comment>
<evidence type="ECO:0000313" key="1">
    <source>
        <dbReference type="EMBL" id="POW10969.1"/>
    </source>
</evidence>
<reference evidence="1" key="1">
    <citation type="submission" date="2017-12" db="EMBL/GenBank/DDBJ databases">
        <title>Gene loss provides genomic basis for host adaptation in cereal stripe rust fungi.</title>
        <authorList>
            <person name="Xia C."/>
        </authorList>
    </citation>
    <scope>NUCLEOTIDE SEQUENCE [LARGE SCALE GENOMIC DNA]</scope>
    <source>
        <strain evidence="1">93-210</strain>
    </source>
</reference>
<organism evidence="1 2">
    <name type="scientific">Puccinia striiformis</name>
    <dbReference type="NCBI Taxonomy" id="27350"/>
    <lineage>
        <taxon>Eukaryota</taxon>
        <taxon>Fungi</taxon>
        <taxon>Dikarya</taxon>
        <taxon>Basidiomycota</taxon>
        <taxon>Pucciniomycotina</taxon>
        <taxon>Pucciniomycetes</taxon>
        <taxon>Pucciniales</taxon>
        <taxon>Pucciniaceae</taxon>
        <taxon>Puccinia</taxon>
    </lineage>
</organism>
<evidence type="ECO:0000313" key="2">
    <source>
        <dbReference type="Proteomes" id="UP000239156"/>
    </source>
</evidence>
<proteinExistence type="predicted"/>
<dbReference type="VEuPathDB" id="FungiDB:PSHT_00362"/>
<feature type="non-terminal residue" evidence="1">
    <location>
        <position position="132"/>
    </location>
</feature>